<sequence length="144" mass="15918">MMIDGVLTDAISEHVRKDIAAQDSANRAAGPPPAAEVDQHAVIDELRGRLGDELTTAINAARRAQRTFAESGVEFRIQKMPERECYRVSELVGHDWEVRGVYNSRGEAEDAIEDLLKDALLGGVCDLDEILEKFANGRSKGRQR</sequence>
<organism evidence="1">
    <name type="scientific">Mycobacteroides abscessus subsp. massiliense</name>
    <dbReference type="NCBI Taxonomy" id="1962118"/>
    <lineage>
        <taxon>Bacteria</taxon>
        <taxon>Bacillati</taxon>
        <taxon>Actinomycetota</taxon>
        <taxon>Actinomycetes</taxon>
        <taxon>Mycobacteriales</taxon>
        <taxon>Mycobacteriaceae</taxon>
        <taxon>Mycobacteroides</taxon>
        <taxon>Mycobacteroides abscessus</taxon>
    </lineage>
</organism>
<dbReference type="EMBL" id="CP022232">
    <property type="protein sequence ID" value="QCO28927.1"/>
    <property type="molecule type" value="Genomic_DNA"/>
</dbReference>
<dbReference type="RefSeq" id="WP_074338057.1">
    <property type="nucleotide sequence ID" value="NZ_FVGR01000012.1"/>
</dbReference>
<evidence type="ECO:0000313" key="1">
    <source>
        <dbReference type="EMBL" id="QCO28927.1"/>
    </source>
</evidence>
<geneLocation type="plasmid" evidence="1">
    <name>unnamed</name>
</geneLocation>
<keyword evidence="1" id="KW-0614">Plasmid</keyword>
<proteinExistence type="predicted"/>
<accession>A0A4D8RV80</accession>
<reference evidence="1" key="1">
    <citation type="submission" date="2017-06" db="EMBL/GenBank/DDBJ databases">
        <title>Antibiotic Resistance Genes in Clinically Isolated Mycobacterium abscessus strains.</title>
        <authorList>
            <person name="Carvalho N.F.G."/>
            <person name="Chimara E."/>
            <person name="Leao S.L.P.C."/>
            <person name="Costa S.F."/>
            <person name="Souza M."/>
            <person name="Morais C."/>
            <person name="Amgarten D.E."/>
            <person name="Setubal J.C."/>
        </authorList>
    </citation>
    <scope>NUCLEOTIDE SEQUENCE</scope>
    <source>
        <strain evidence="1">381</strain>
        <plasmid evidence="1">unnamed</plasmid>
    </source>
</reference>
<dbReference type="AlphaFoldDB" id="A0A4D8RV80"/>
<name>A0A4D8RV80_9MYCO</name>
<protein>
    <submittedName>
        <fullName evidence="1">Uncharacterized protein</fullName>
    </submittedName>
</protein>
<gene>
    <name evidence="1" type="ORF">CFE69_23560</name>
</gene>